<feature type="transmembrane region" description="Helical" evidence="9">
    <location>
        <begin position="29"/>
        <end position="48"/>
    </location>
</feature>
<dbReference type="InterPro" id="IPR021796">
    <property type="entry name" value="Tll0287-like_dom"/>
</dbReference>
<dbReference type="Gene3D" id="3.30.565.10">
    <property type="entry name" value="Histidine kinase-like ATPase, C-terminal domain"/>
    <property type="match status" value="1"/>
</dbReference>
<keyword evidence="5" id="KW-0808">Transferase</keyword>
<dbReference type="InterPro" id="IPR004358">
    <property type="entry name" value="Sig_transdc_His_kin-like_C"/>
</dbReference>
<dbReference type="FunFam" id="3.30.565.10:FF:000010">
    <property type="entry name" value="Sensor histidine kinase RcsC"/>
    <property type="match status" value="1"/>
</dbReference>
<dbReference type="SMART" id="SM00388">
    <property type="entry name" value="HisKA"/>
    <property type="match status" value="1"/>
</dbReference>
<keyword evidence="9" id="KW-0472">Membrane</keyword>
<dbReference type="PRINTS" id="PR00344">
    <property type="entry name" value="BCTRLSENSOR"/>
</dbReference>
<dbReference type="PANTHER" id="PTHR43711:SF31">
    <property type="entry name" value="HISTIDINE KINASE"/>
    <property type="match status" value="1"/>
</dbReference>
<dbReference type="InterPro" id="IPR003661">
    <property type="entry name" value="HisK_dim/P_dom"/>
</dbReference>
<dbReference type="SUPFAM" id="SSF47384">
    <property type="entry name" value="Homodimeric domain of signal transducing histidine kinase"/>
    <property type="match status" value="1"/>
</dbReference>
<sequence>MASSVNSPRIPQRRLNRALVETSLEVKCLFLFGVFLVLVIAVSVLLYWRVTGEVVTRQNPDTARLLADQVMLTKHYAAMEPNKDFVDYLTEVIRSRTQHGYQWRFVQPPGRPVRPSQDVGPPADAMEAELVQRFMQMSPEERAQSETPLYAERLVDQGRTYQYYQPIWAEQSCVACHLALEGAGYNPAANVGMGSPLREGDLMAVLQVTIPNGPTQAAIMKYWSMLLAVAIVTAFLAMIAFYVTIRYVIIRPLRHLRAVSEAITQGNTALRAHIHTRDEFELLANAFNRMLSHLVAVQDELRQVNAELDAKLDEVAQLNMQLYELNRIKSDFMATMSHELRTPLNSILGFSEVLASIDSLDEKQRRYVQNIQKSGRILLDMINNVLDLAKMEAGRMEITPTEFSIEQVVHAQCDMARPLSEKKNLQLTVDVPPNLPPMFQDQNRVAQILNNLLSNAIKFTPEGGAVRVSVRRDTNGDLILRVADTGVGIAEEDKQIIFEKFRQGRTAMPDGDPLKREYPGSGLGLSIVKELCRLLGGEVSVESELGRGSVFTVRLPWRLSPQQQEDSGLGLRLSDFEKMRFDRARSVRRAQSAPADSRAG</sequence>
<feature type="domain" description="HAMP" evidence="11">
    <location>
        <begin position="247"/>
        <end position="299"/>
    </location>
</feature>
<dbReference type="InterPro" id="IPR005467">
    <property type="entry name" value="His_kinase_dom"/>
</dbReference>
<dbReference type="InterPro" id="IPR003660">
    <property type="entry name" value="HAMP_dom"/>
</dbReference>
<dbReference type="Pfam" id="PF00672">
    <property type="entry name" value="HAMP"/>
    <property type="match status" value="1"/>
</dbReference>
<dbReference type="Pfam" id="PF11845">
    <property type="entry name" value="Tll0287-like"/>
    <property type="match status" value="1"/>
</dbReference>
<evidence type="ECO:0000256" key="3">
    <source>
        <dbReference type="ARBA" id="ARBA00012438"/>
    </source>
</evidence>
<evidence type="ECO:0000313" key="13">
    <source>
        <dbReference type="Proteomes" id="UP000215086"/>
    </source>
</evidence>
<keyword evidence="6 12" id="KW-0418">Kinase</keyword>
<evidence type="ECO:0000256" key="8">
    <source>
        <dbReference type="SAM" id="Coils"/>
    </source>
</evidence>
<feature type="coiled-coil region" evidence="8">
    <location>
        <begin position="294"/>
        <end position="321"/>
    </location>
</feature>
<comment type="catalytic activity">
    <reaction evidence="1">
        <text>ATP + protein L-histidine = ADP + protein N-phospho-L-histidine.</text>
        <dbReference type="EC" id="2.7.13.3"/>
    </reaction>
</comment>
<keyword evidence="8" id="KW-0175">Coiled coil</keyword>
<dbReference type="EC" id="2.7.13.3" evidence="3"/>
<name>A0A286RGF3_9BACT</name>
<dbReference type="CDD" id="cd16922">
    <property type="entry name" value="HATPase_EvgS-ArcB-TorS-like"/>
    <property type="match status" value="1"/>
</dbReference>
<keyword evidence="9" id="KW-1133">Transmembrane helix</keyword>
<keyword evidence="9" id="KW-0812">Transmembrane</keyword>
<dbReference type="PANTHER" id="PTHR43711">
    <property type="entry name" value="TWO-COMPONENT HISTIDINE KINASE"/>
    <property type="match status" value="1"/>
</dbReference>
<dbReference type="SMART" id="SM00387">
    <property type="entry name" value="HATPase_c"/>
    <property type="match status" value="1"/>
</dbReference>
<evidence type="ECO:0000256" key="1">
    <source>
        <dbReference type="ARBA" id="ARBA00000085"/>
    </source>
</evidence>
<reference evidence="12 13" key="1">
    <citation type="journal article" name="Front. Microbiol.">
        <title>Sugar Metabolism of the First Thermophilic Planctomycete Thermogutta terrifontis: Comparative Genomic and Transcriptomic Approaches.</title>
        <authorList>
            <person name="Elcheninov A.G."/>
            <person name="Menzel P."/>
            <person name="Gudbergsdottir S.R."/>
            <person name="Slesarev A.I."/>
            <person name="Kadnikov V.V."/>
            <person name="Krogh A."/>
            <person name="Bonch-Osmolovskaya E.A."/>
            <person name="Peng X."/>
            <person name="Kublanov I.V."/>
        </authorList>
    </citation>
    <scope>NUCLEOTIDE SEQUENCE [LARGE SCALE GENOMIC DNA]</scope>
    <source>
        <strain evidence="12 13">R1</strain>
    </source>
</reference>
<organism evidence="12 13">
    <name type="scientific">Thermogutta terrifontis</name>
    <dbReference type="NCBI Taxonomy" id="1331910"/>
    <lineage>
        <taxon>Bacteria</taxon>
        <taxon>Pseudomonadati</taxon>
        <taxon>Planctomycetota</taxon>
        <taxon>Planctomycetia</taxon>
        <taxon>Pirellulales</taxon>
        <taxon>Thermoguttaceae</taxon>
        <taxon>Thermogutta</taxon>
    </lineage>
</organism>
<dbReference type="InterPro" id="IPR050736">
    <property type="entry name" value="Sensor_HK_Regulatory"/>
</dbReference>
<dbReference type="GO" id="GO:0000155">
    <property type="term" value="F:phosphorelay sensor kinase activity"/>
    <property type="evidence" value="ECO:0007669"/>
    <property type="project" value="InterPro"/>
</dbReference>
<evidence type="ECO:0000256" key="9">
    <source>
        <dbReference type="SAM" id="Phobius"/>
    </source>
</evidence>
<dbReference type="OrthoDB" id="9813394at2"/>
<protein>
    <recommendedName>
        <fullName evidence="3">histidine kinase</fullName>
        <ecNumber evidence="3">2.7.13.3</ecNumber>
    </recommendedName>
</protein>
<dbReference type="Gene3D" id="1.10.287.130">
    <property type="match status" value="1"/>
</dbReference>
<dbReference type="Proteomes" id="UP000215086">
    <property type="component" value="Chromosome"/>
</dbReference>
<dbReference type="InterPro" id="IPR036097">
    <property type="entry name" value="HisK_dim/P_sf"/>
</dbReference>
<dbReference type="SUPFAM" id="SSF55874">
    <property type="entry name" value="ATPase domain of HSP90 chaperone/DNA topoisomerase II/histidine kinase"/>
    <property type="match status" value="1"/>
</dbReference>
<evidence type="ECO:0000256" key="4">
    <source>
        <dbReference type="ARBA" id="ARBA00022553"/>
    </source>
</evidence>
<evidence type="ECO:0000259" key="10">
    <source>
        <dbReference type="PROSITE" id="PS50109"/>
    </source>
</evidence>
<evidence type="ECO:0000259" key="11">
    <source>
        <dbReference type="PROSITE" id="PS50885"/>
    </source>
</evidence>
<keyword evidence="4" id="KW-0597">Phosphoprotein</keyword>
<feature type="transmembrane region" description="Helical" evidence="9">
    <location>
        <begin position="226"/>
        <end position="249"/>
    </location>
</feature>
<feature type="domain" description="Histidine kinase" evidence="10">
    <location>
        <begin position="335"/>
        <end position="559"/>
    </location>
</feature>
<keyword evidence="7" id="KW-0902">Two-component regulatory system</keyword>
<dbReference type="InterPro" id="IPR003594">
    <property type="entry name" value="HATPase_dom"/>
</dbReference>
<dbReference type="SUPFAM" id="SSF158472">
    <property type="entry name" value="HAMP domain-like"/>
    <property type="match status" value="1"/>
</dbReference>
<dbReference type="CDD" id="cd00082">
    <property type="entry name" value="HisKA"/>
    <property type="match status" value="1"/>
</dbReference>
<evidence type="ECO:0000313" key="12">
    <source>
        <dbReference type="EMBL" id="ASV75035.1"/>
    </source>
</evidence>
<dbReference type="Pfam" id="PF00512">
    <property type="entry name" value="HisKA"/>
    <property type="match status" value="1"/>
</dbReference>
<dbReference type="GO" id="GO:0016020">
    <property type="term" value="C:membrane"/>
    <property type="evidence" value="ECO:0007669"/>
    <property type="project" value="UniProtKB-SubCell"/>
</dbReference>
<evidence type="ECO:0000256" key="6">
    <source>
        <dbReference type="ARBA" id="ARBA00022777"/>
    </source>
</evidence>
<dbReference type="SMART" id="SM00304">
    <property type="entry name" value="HAMP"/>
    <property type="match status" value="1"/>
</dbReference>
<dbReference type="CDD" id="cd06225">
    <property type="entry name" value="HAMP"/>
    <property type="match status" value="1"/>
</dbReference>
<comment type="subcellular location">
    <subcellularLocation>
        <location evidence="2">Membrane</location>
    </subcellularLocation>
</comment>
<dbReference type="AlphaFoldDB" id="A0A286RGF3"/>
<dbReference type="EMBL" id="CP018477">
    <property type="protein sequence ID" value="ASV75035.1"/>
    <property type="molecule type" value="Genomic_DNA"/>
</dbReference>
<accession>A0A286RGF3</accession>
<gene>
    <name evidence="12" type="ORF">THTE_2433</name>
</gene>
<dbReference type="PROSITE" id="PS50885">
    <property type="entry name" value="HAMP"/>
    <property type="match status" value="1"/>
</dbReference>
<dbReference type="InterPro" id="IPR036890">
    <property type="entry name" value="HATPase_C_sf"/>
</dbReference>
<dbReference type="Pfam" id="PF02518">
    <property type="entry name" value="HATPase_c"/>
    <property type="match status" value="1"/>
</dbReference>
<evidence type="ECO:0000256" key="5">
    <source>
        <dbReference type="ARBA" id="ARBA00022679"/>
    </source>
</evidence>
<evidence type="ECO:0000256" key="7">
    <source>
        <dbReference type="ARBA" id="ARBA00023012"/>
    </source>
</evidence>
<dbReference type="PROSITE" id="PS50109">
    <property type="entry name" value="HIS_KIN"/>
    <property type="match status" value="1"/>
</dbReference>
<dbReference type="RefSeq" id="WP_095415210.1">
    <property type="nucleotide sequence ID" value="NZ_CP018477.1"/>
</dbReference>
<keyword evidence="13" id="KW-1185">Reference proteome</keyword>
<dbReference type="KEGG" id="ttf:THTE_2433"/>
<dbReference type="Gene3D" id="6.10.340.10">
    <property type="match status" value="1"/>
</dbReference>
<evidence type="ECO:0000256" key="2">
    <source>
        <dbReference type="ARBA" id="ARBA00004370"/>
    </source>
</evidence>
<proteinExistence type="predicted"/>